<name>A0A0F9P9C3_9ZZZZ</name>
<dbReference type="AlphaFoldDB" id="A0A0F9P9C3"/>
<dbReference type="InterPro" id="IPR003594">
    <property type="entry name" value="HATPase_dom"/>
</dbReference>
<proteinExistence type="predicted"/>
<sequence length="159" mass="17336">MNAGSRNHRPALTSQSPLTFEVTLEGAHVAIRGALSVIRENLAPLALPREELCIVELIVAEVLNNIVDHAFDDHPHPGSIRIHGSYEPDGLKFRFTDLGKPMQRSALRASQDAIPCVDPLTLPEGGFGMGLIKRLTDNLDYSRTGALNCLTMRIPVGFT</sequence>
<keyword evidence="1" id="KW-0808">Transferase</keyword>
<dbReference type="InterPro" id="IPR036890">
    <property type="entry name" value="HATPase_C_sf"/>
</dbReference>
<dbReference type="CDD" id="cd16936">
    <property type="entry name" value="HATPase_RsbW-like"/>
    <property type="match status" value="1"/>
</dbReference>
<evidence type="ECO:0000313" key="3">
    <source>
        <dbReference type="EMBL" id="KKM89982.1"/>
    </source>
</evidence>
<dbReference type="GO" id="GO:0004674">
    <property type="term" value="F:protein serine/threonine kinase activity"/>
    <property type="evidence" value="ECO:0007669"/>
    <property type="project" value="UniProtKB-KW"/>
</dbReference>
<dbReference type="InterPro" id="IPR050267">
    <property type="entry name" value="Anti-sigma-factor_SerPK"/>
</dbReference>
<dbReference type="EMBL" id="LAZR01006737">
    <property type="protein sequence ID" value="KKM89982.1"/>
    <property type="molecule type" value="Genomic_DNA"/>
</dbReference>
<evidence type="ECO:0000259" key="2">
    <source>
        <dbReference type="Pfam" id="PF13581"/>
    </source>
</evidence>
<accession>A0A0F9P9C3</accession>
<feature type="domain" description="Histidine kinase/HSP90-like ATPase" evidence="2">
    <location>
        <begin position="30"/>
        <end position="153"/>
    </location>
</feature>
<evidence type="ECO:0000256" key="1">
    <source>
        <dbReference type="ARBA" id="ARBA00022527"/>
    </source>
</evidence>
<dbReference type="Pfam" id="PF13581">
    <property type="entry name" value="HATPase_c_2"/>
    <property type="match status" value="1"/>
</dbReference>
<protein>
    <recommendedName>
        <fullName evidence="2">Histidine kinase/HSP90-like ATPase domain-containing protein</fullName>
    </recommendedName>
</protein>
<reference evidence="3" key="1">
    <citation type="journal article" date="2015" name="Nature">
        <title>Complex archaea that bridge the gap between prokaryotes and eukaryotes.</title>
        <authorList>
            <person name="Spang A."/>
            <person name="Saw J.H."/>
            <person name="Jorgensen S.L."/>
            <person name="Zaremba-Niedzwiedzka K."/>
            <person name="Martijn J."/>
            <person name="Lind A.E."/>
            <person name="van Eijk R."/>
            <person name="Schleper C."/>
            <person name="Guy L."/>
            <person name="Ettema T.J."/>
        </authorList>
    </citation>
    <scope>NUCLEOTIDE SEQUENCE</scope>
</reference>
<gene>
    <name evidence="3" type="ORF">LCGC14_1243260</name>
</gene>
<organism evidence="3">
    <name type="scientific">marine sediment metagenome</name>
    <dbReference type="NCBI Taxonomy" id="412755"/>
    <lineage>
        <taxon>unclassified sequences</taxon>
        <taxon>metagenomes</taxon>
        <taxon>ecological metagenomes</taxon>
    </lineage>
</organism>
<keyword evidence="1" id="KW-0723">Serine/threonine-protein kinase</keyword>
<dbReference type="Gene3D" id="3.30.565.10">
    <property type="entry name" value="Histidine kinase-like ATPase, C-terminal domain"/>
    <property type="match status" value="1"/>
</dbReference>
<dbReference type="SUPFAM" id="SSF55874">
    <property type="entry name" value="ATPase domain of HSP90 chaperone/DNA topoisomerase II/histidine kinase"/>
    <property type="match status" value="1"/>
</dbReference>
<comment type="caution">
    <text evidence="3">The sequence shown here is derived from an EMBL/GenBank/DDBJ whole genome shotgun (WGS) entry which is preliminary data.</text>
</comment>
<keyword evidence="1" id="KW-0418">Kinase</keyword>
<dbReference type="PANTHER" id="PTHR35526">
    <property type="entry name" value="ANTI-SIGMA-F FACTOR RSBW-RELATED"/>
    <property type="match status" value="1"/>
</dbReference>